<comment type="caution">
    <text evidence="2">The sequence shown here is derived from an EMBL/GenBank/DDBJ whole genome shotgun (WGS) entry which is preliminary data.</text>
</comment>
<evidence type="ECO:0000313" key="3">
    <source>
        <dbReference type="EMBL" id="GFU02060.1"/>
    </source>
</evidence>
<organism evidence="2 4">
    <name type="scientific">Nephila pilipes</name>
    <name type="common">Giant wood spider</name>
    <name type="synonym">Nephila maculata</name>
    <dbReference type="NCBI Taxonomy" id="299642"/>
    <lineage>
        <taxon>Eukaryota</taxon>
        <taxon>Metazoa</taxon>
        <taxon>Ecdysozoa</taxon>
        <taxon>Arthropoda</taxon>
        <taxon>Chelicerata</taxon>
        <taxon>Arachnida</taxon>
        <taxon>Araneae</taxon>
        <taxon>Araneomorphae</taxon>
        <taxon>Entelegynae</taxon>
        <taxon>Araneoidea</taxon>
        <taxon>Nephilidae</taxon>
        <taxon>Nephila</taxon>
    </lineage>
</organism>
<dbReference type="AlphaFoldDB" id="A0A8X6TJB0"/>
<dbReference type="EMBL" id="BMAW01009795">
    <property type="protein sequence ID" value="GFT15698.1"/>
    <property type="molecule type" value="Genomic_DNA"/>
</dbReference>
<protein>
    <submittedName>
        <fullName evidence="2">Uncharacterized protein</fullName>
    </submittedName>
</protein>
<feature type="region of interest" description="Disordered" evidence="1">
    <location>
        <begin position="1"/>
        <end position="42"/>
    </location>
</feature>
<sequence length="104" mass="11819">MNVRSSLVDSRIDNVHLQSSGRKQEGSFQLPSLPTSSKRNKLNHYYRPLSPSPRFIIGIASKALAFHFPMKRLWGKGGIGHFFFLSSKNNNVVFLTRVELSEDK</sequence>
<evidence type="ECO:0000313" key="4">
    <source>
        <dbReference type="Proteomes" id="UP000887013"/>
    </source>
</evidence>
<evidence type="ECO:0000313" key="2">
    <source>
        <dbReference type="EMBL" id="GFT15698.1"/>
    </source>
</evidence>
<gene>
    <name evidence="3" type="ORF">NPIL_546421</name>
    <name evidence="2" type="ORF">NPIL_619101</name>
</gene>
<evidence type="ECO:0000256" key="1">
    <source>
        <dbReference type="SAM" id="MobiDB-lite"/>
    </source>
</evidence>
<feature type="compositionally biased region" description="Polar residues" evidence="1">
    <location>
        <begin position="16"/>
        <end position="37"/>
    </location>
</feature>
<name>A0A8X6TJB0_NEPPI</name>
<accession>A0A8X6TJB0</accession>
<keyword evidence="4" id="KW-1185">Reference proteome</keyword>
<proteinExistence type="predicted"/>
<dbReference type="Proteomes" id="UP000887013">
    <property type="component" value="Unassembled WGS sequence"/>
</dbReference>
<reference evidence="2" key="1">
    <citation type="submission" date="2020-08" db="EMBL/GenBank/DDBJ databases">
        <title>Multicomponent nature underlies the extraordinary mechanical properties of spider dragline silk.</title>
        <authorList>
            <person name="Kono N."/>
            <person name="Nakamura H."/>
            <person name="Mori M."/>
            <person name="Yoshida Y."/>
            <person name="Ohtoshi R."/>
            <person name="Malay A.D."/>
            <person name="Moran D.A.P."/>
            <person name="Tomita M."/>
            <person name="Numata K."/>
            <person name="Arakawa K."/>
        </authorList>
    </citation>
    <scope>NUCLEOTIDE SEQUENCE</scope>
</reference>
<dbReference type="EMBL" id="BMAW01123161">
    <property type="protein sequence ID" value="GFU02060.1"/>
    <property type="molecule type" value="Genomic_DNA"/>
</dbReference>